<dbReference type="GO" id="GO:0000166">
    <property type="term" value="F:nucleotide binding"/>
    <property type="evidence" value="ECO:0007669"/>
    <property type="project" value="UniProtKB-KW"/>
</dbReference>
<evidence type="ECO:0000256" key="2">
    <source>
        <dbReference type="ARBA" id="ARBA00011062"/>
    </source>
</evidence>
<dbReference type="Gene3D" id="3.40.1210.10">
    <property type="entry name" value="Survival protein SurE-like phosphatase/nucleotidase"/>
    <property type="match status" value="1"/>
</dbReference>
<dbReference type="SUPFAM" id="SSF64167">
    <property type="entry name" value="SurE-like"/>
    <property type="match status" value="1"/>
</dbReference>
<dbReference type="Proteomes" id="UP000289954">
    <property type="component" value="Unassembled WGS sequence"/>
</dbReference>
<protein>
    <recommendedName>
        <fullName evidence="3">5'-nucleotidase</fullName>
        <ecNumber evidence="3">3.1.3.5</ecNumber>
    </recommendedName>
</protein>
<dbReference type="InterPro" id="IPR030048">
    <property type="entry name" value="SurE"/>
</dbReference>
<dbReference type="PANTHER" id="PTHR30457:SF12">
    <property type="entry name" value="5'_3'-NUCLEOTIDASE SURE"/>
    <property type="match status" value="1"/>
</dbReference>
<dbReference type="GO" id="GO:0046872">
    <property type="term" value="F:metal ion binding"/>
    <property type="evidence" value="ECO:0007669"/>
    <property type="project" value="UniProtKB-KW"/>
</dbReference>
<organism evidence="9 10">
    <name type="scientific">Cellulomonas biazotea</name>
    <dbReference type="NCBI Taxonomy" id="1709"/>
    <lineage>
        <taxon>Bacteria</taxon>
        <taxon>Bacillati</taxon>
        <taxon>Actinomycetota</taxon>
        <taxon>Actinomycetes</taxon>
        <taxon>Micrococcales</taxon>
        <taxon>Cellulomonadaceae</taxon>
        <taxon>Cellulomonas</taxon>
    </lineage>
</organism>
<keyword evidence="5" id="KW-0479">Metal-binding</keyword>
<comment type="catalytic activity">
    <reaction evidence="1">
        <text>a ribonucleoside 5'-phosphate + H2O = a ribonucleoside + phosphate</text>
        <dbReference type="Rhea" id="RHEA:12484"/>
        <dbReference type="ChEBI" id="CHEBI:15377"/>
        <dbReference type="ChEBI" id="CHEBI:18254"/>
        <dbReference type="ChEBI" id="CHEBI:43474"/>
        <dbReference type="ChEBI" id="CHEBI:58043"/>
        <dbReference type="EC" id="3.1.3.5"/>
    </reaction>
</comment>
<dbReference type="Pfam" id="PF01975">
    <property type="entry name" value="SurE"/>
    <property type="match status" value="1"/>
</dbReference>
<dbReference type="GO" id="GO:0008254">
    <property type="term" value="F:3'-nucleotidase activity"/>
    <property type="evidence" value="ECO:0007669"/>
    <property type="project" value="TreeGrafter"/>
</dbReference>
<feature type="domain" description="Survival protein SurE-like phosphatase/nucleotidase" evidence="8">
    <location>
        <begin position="25"/>
        <end position="209"/>
    </location>
</feature>
<evidence type="ECO:0000313" key="10">
    <source>
        <dbReference type="Proteomes" id="UP000289954"/>
    </source>
</evidence>
<dbReference type="InterPro" id="IPR036523">
    <property type="entry name" value="SurE-like_sf"/>
</dbReference>
<dbReference type="EMBL" id="BIMR01000038">
    <property type="protein sequence ID" value="GCE75624.1"/>
    <property type="molecule type" value="Genomic_DNA"/>
</dbReference>
<dbReference type="EC" id="3.1.3.5" evidence="3"/>
<evidence type="ECO:0000256" key="6">
    <source>
        <dbReference type="ARBA" id="ARBA00022741"/>
    </source>
</evidence>
<dbReference type="GO" id="GO:0004309">
    <property type="term" value="F:exopolyphosphatase activity"/>
    <property type="evidence" value="ECO:0007669"/>
    <property type="project" value="TreeGrafter"/>
</dbReference>
<dbReference type="AlphaFoldDB" id="A0A402DNB9"/>
<keyword evidence="6" id="KW-0547">Nucleotide-binding</keyword>
<evidence type="ECO:0000256" key="3">
    <source>
        <dbReference type="ARBA" id="ARBA00012643"/>
    </source>
</evidence>
<evidence type="ECO:0000259" key="8">
    <source>
        <dbReference type="Pfam" id="PF01975"/>
    </source>
</evidence>
<evidence type="ECO:0000256" key="1">
    <source>
        <dbReference type="ARBA" id="ARBA00000815"/>
    </source>
</evidence>
<dbReference type="InterPro" id="IPR002828">
    <property type="entry name" value="SurE-like_Pase/nucleotidase"/>
</dbReference>
<dbReference type="PANTHER" id="PTHR30457">
    <property type="entry name" value="5'-NUCLEOTIDASE SURE"/>
    <property type="match status" value="1"/>
</dbReference>
<reference evidence="9 10" key="1">
    <citation type="submission" date="2019-01" db="EMBL/GenBank/DDBJ databases">
        <title>Draft genome sequence of Cellulomonas takizawaensis strain TKZ-21.</title>
        <authorList>
            <person name="Yamamura H."/>
            <person name="Hayashi T."/>
            <person name="Hamada M."/>
            <person name="Serisawa Y."/>
            <person name="Matsuyama K."/>
            <person name="Nakagawa Y."/>
            <person name="Otoguro M."/>
            <person name="Yanagida F."/>
            <person name="Hayakawa M."/>
        </authorList>
    </citation>
    <scope>NUCLEOTIDE SEQUENCE [LARGE SCALE GENOMIC DNA]</scope>
    <source>
        <strain evidence="9 10">NBRC12680</strain>
    </source>
</reference>
<name>A0A402DNB9_9CELL</name>
<sequence>MAASRHVGSDGDVPFVDPEVIPVRVLVTNDDGIDSPGLTTLAVMASDAGHDVVVAAPARESSGASASLLGAEQDGRLIVAPKSSPGLPEGITSFAVRAAPGLIAFVAAYGGFGPKPDLVLSGVNRGANTGHAVLHSGTVGAALSGATHGIPGLAVSMAYHEPRHWETAAAIARPVLDWLVAQGPDQARVLNLNVPDLPADQIRGLRKAPLASFGAVQARIHELEHGHLQLTYSDVEITREPDTDAGLLARGWATVTQLRAPCFDADADLPESGRQAAAEAVAATS</sequence>
<dbReference type="GO" id="GO:0008253">
    <property type="term" value="F:5'-nucleotidase activity"/>
    <property type="evidence" value="ECO:0007669"/>
    <property type="project" value="UniProtKB-EC"/>
</dbReference>
<evidence type="ECO:0000256" key="7">
    <source>
        <dbReference type="ARBA" id="ARBA00022801"/>
    </source>
</evidence>
<keyword evidence="10" id="KW-1185">Reference proteome</keyword>
<gene>
    <name evidence="9" type="primary">surE</name>
    <name evidence="9" type="ORF">CBZ_06800</name>
</gene>
<accession>A0A402DNB9</accession>
<evidence type="ECO:0000256" key="4">
    <source>
        <dbReference type="ARBA" id="ARBA00022490"/>
    </source>
</evidence>
<proteinExistence type="inferred from homology"/>
<comment type="similarity">
    <text evidence="2">Belongs to the SurE nucleotidase family.</text>
</comment>
<comment type="caution">
    <text evidence="9">The sequence shown here is derived from an EMBL/GenBank/DDBJ whole genome shotgun (WGS) entry which is preliminary data.</text>
</comment>
<evidence type="ECO:0000256" key="5">
    <source>
        <dbReference type="ARBA" id="ARBA00022723"/>
    </source>
</evidence>
<keyword evidence="4" id="KW-0963">Cytoplasm</keyword>
<keyword evidence="7" id="KW-0378">Hydrolase</keyword>
<evidence type="ECO:0000313" key="9">
    <source>
        <dbReference type="EMBL" id="GCE75624.1"/>
    </source>
</evidence>